<gene>
    <name evidence="10" type="ORF">PYX00_008366</name>
</gene>
<feature type="domain" description="Ionotropic receptor 75a N-terminal" evidence="9">
    <location>
        <begin position="35"/>
        <end position="160"/>
    </location>
</feature>
<dbReference type="InterPro" id="IPR052192">
    <property type="entry name" value="Insect_Ionotropic_Sensory_Rcpt"/>
</dbReference>
<protein>
    <recommendedName>
        <fullName evidence="9">Ionotropic receptor 75a N-terminal domain-containing protein</fullName>
    </recommendedName>
</protein>
<evidence type="ECO:0000256" key="5">
    <source>
        <dbReference type="ARBA" id="ARBA00023136"/>
    </source>
</evidence>
<comment type="subcellular location">
    <subcellularLocation>
        <location evidence="1">Cell membrane</location>
        <topology evidence="1">Multi-pass membrane protein</topology>
    </subcellularLocation>
</comment>
<dbReference type="SUPFAM" id="SSF53850">
    <property type="entry name" value="Periplasmic binding protein-like II"/>
    <property type="match status" value="1"/>
</dbReference>
<dbReference type="Gene3D" id="1.10.287.70">
    <property type="match status" value="1"/>
</dbReference>
<comment type="caution">
    <text evidence="10">The sequence shown here is derived from an EMBL/GenBank/DDBJ whole genome shotgun (WGS) entry which is preliminary data.</text>
</comment>
<dbReference type="AlphaFoldDB" id="A0AAW2HP38"/>
<proteinExistence type="predicted"/>
<organism evidence="10">
    <name type="scientific">Menopon gallinae</name>
    <name type="common">poultry shaft louse</name>
    <dbReference type="NCBI Taxonomy" id="328185"/>
    <lineage>
        <taxon>Eukaryota</taxon>
        <taxon>Metazoa</taxon>
        <taxon>Ecdysozoa</taxon>
        <taxon>Arthropoda</taxon>
        <taxon>Hexapoda</taxon>
        <taxon>Insecta</taxon>
        <taxon>Pterygota</taxon>
        <taxon>Neoptera</taxon>
        <taxon>Paraneoptera</taxon>
        <taxon>Psocodea</taxon>
        <taxon>Troctomorpha</taxon>
        <taxon>Phthiraptera</taxon>
        <taxon>Amblycera</taxon>
        <taxon>Menoponidae</taxon>
        <taxon>Menopon</taxon>
    </lineage>
</organism>
<dbReference type="Pfam" id="PF24576">
    <property type="entry name" value="IR75A_N"/>
    <property type="match status" value="1"/>
</dbReference>
<dbReference type="Gene3D" id="3.40.190.10">
    <property type="entry name" value="Periplasmic binding protein-like II"/>
    <property type="match status" value="1"/>
</dbReference>
<evidence type="ECO:0000256" key="8">
    <source>
        <dbReference type="SAM" id="Phobius"/>
    </source>
</evidence>
<keyword evidence="6" id="KW-0675">Receptor</keyword>
<evidence type="ECO:0000256" key="7">
    <source>
        <dbReference type="ARBA" id="ARBA00023180"/>
    </source>
</evidence>
<evidence type="ECO:0000256" key="6">
    <source>
        <dbReference type="ARBA" id="ARBA00023170"/>
    </source>
</evidence>
<feature type="transmembrane region" description="Helical" evidence="8">
    <location>
        <begin position="538"/>
        <end position="560"/>
    </location>
</feature>
<evidence type="ECO:0000256" key="3">
    <source>
        <dbReference type="ARBA" id="ARBA00022692"/>
    </source>
</evidence>
<evidence type="ECO:0000259" key="9">
    <source>
        <dbReference type="Pfam" id="PF24576"/>
    </source>
</evidence>
<keyword evidence="7" id="KW-0325">Glycoprotein</keyword>
<keyword evidence="4 8" id="KW-1133">Transmembrane helix</keyword>
<accession>A0AAW2HP38</accession>
<dbReference type="InterPro" id="IPR057074">
    <property type="entry name" value="IR75A_N"/>
</dbReference>
<keyword evidence="3 8" id="KW-0812">Transmembrane</keyword>
<keyword evidence="5 8" id="KW-0472">Membrane</keyword>
<keyword evidence="2" id="KW-1003">Cell membrane</keyword>
<dbReference type="GO" id="GO:0005886">
    <property type="term" value="C:plasma membrane"/>
    <property type="evidence" value="ECO:0007669"/>
    <property type="project" value="UniProtKB-SubCell"/>
</dbReference>
<dbReference type="EMBL" id="JARGDH010000004">
    <property type="protein sequence ID" value="KAL0271195.1"/>
    <property type="molecule type" value="Genomic_DNA"/>
</dbReference>
<evidence type="ECO:0000256" key="1">
    <source>
        <dbReference type="ARBA" id="ARBA00004651"/>
    </source>
</evidence>
<evidence type="ECO:0000256" key="4">
    <source>
        <dbReference type="ARBA" id="ARBA00022989"/>
    </source>
</evidence>
<dbReference type="PANTHER" id="PTHR42643:SF33">
    <property type="entry name" value="GLUTAMATE RECEPTOR 2-LIKE PROTEIN"/>
    <property type="match status" value="1"/>
</dbReference>
<feature type="transmembrane region" description="Helical" evidence="8">
    <location>
        <begin position="273"/>
        <end position="296"/>
    </location>
</feature>
<reference evidence="10" key="1">
    <citation type="journal article" date="2024" name="Gigascience">
        <title>Chromosome-level genome of the poultry shaft louse Menopon gallinae provides insight into the host-switching and adaptive evolution of parasitic lice.</title>
        <authorList>
            <person name="Xu Y."/>
            <person name="Ma L."/>
            <person name="Liu S."/>
            <person name="Liang Y."/>
            <person name="Liu Q."/>
            <person name="He Z."/>
            <person name="Tian L."/>
            <person name="Duan Y."/>
            <person name="Cai W."/>
            <person name="Li H."/>
            <person name="Song F."/>
        </authorList>
    </citation>
    <scope>NUCLEOTIDE SEQUENCE</scope>
    <source>
        <strain evidence="10">Cailab_2023a</strain>
    </source>
</reference>
<evidence type="ECO:0000256" key="2">
    <source>
        <dbReference type="ARBA" id="ARBA00022475"/>
    </source>
</evidence>
<sequence length="587" mass="66874">MKEASTNFQCLITVNPPDRPVSKWFVTTQLQLFVVDLACPDTRERLKEADGMGLFNGNYIWLVFDSAKENNGTKLVSYRNTAVSAFEDLYVTANSQVNIATEMAGDRFELTGLYKRYAMGKMIPEKLGYWTKDDGLVFTAEKSPFLRRQNLQGHTFNATMVITNDRSLKLLRDLGDPTTDTVSKVYFAFIELTIEAMNATAHYLISRKWGERINGSYDGMLGYVQRGEADLLASPVIMSAVRLEILQYVAYGLKIRLPFIFLSPQLSYNNNVYLLPFGMDVWYCTLALFVSFVIILRFIAVYEEGIIDDVPITAVKKPVSKSWSDVIMMNIGTICQQDIYMEPKSAGGRVVLLQMKITILFLMVSYSAAILVLLQTPDRSIKDLMSLYKSNLKLGVHNTPYNRFYFTHPDTPVRKLVATKITKEEDYMTAEVGIQKVRPGFFAFNIDTVVGYTLIRQMLDESEKCRLQALEESMIPNNDAMIAVKKNFPFAELTMIMNRKLHERGLITREARRRTATKPICLERPMTYISIAPIDCEAAFVFLGYGMTLSVIIFIVEVFVGRKKHKAKGINITTFRRVTTPHFEYID</sequence>
<feature type="transmembrane region" description="Helical" evidence="8">
    <location>
        <begin position="350"/>
        <end position="374"/>
    </location>
</feature>
<name>A0AAW2HP38_9NEOP</name>
<dbReference type="PANTHER" id="PTHR42643">
    <property type="entry name" value="IONOTROPIC RECEPTOR 20A-RELATED"/>
    <property type="match status" value="1"/>
</dbReference>
<evidence type="ECO:0000313" key="10">
    <source>
        <dbReference type="EMBL" id="KAL0271195.1"/>
    </source>
</evidence>